<evidence type="ECO:0000313" key="9">
    <source>
        <dbReference type="Proteomes" id="UP000030143"/>
    </source>
</evidence>
<dbReference type="OrthoDB" id="4337792at2759"/>
<dbReference type="GO" id="GO:0006351">
    <property type="term" value="P:DNA-templated transcription"/>
    <property type="evidence" value="ECO:0007669"/>
    <property type="project" value="InterPro"/>
</dbReference>
<evidence type="ECO:0000256" key="1">
    <source>
        <dbReference type="ARBA" id="ARBA00022723"/>
    </source>
</evidence>
<dbReference type="AlphaFoldDB" id="A0A0A2JZZ7"/>
<dbReference type="Pfam" id="PF04082">
    <property type="entry name" value="Fungal_trans"/>
    <property type="match status" value="1"/>
</dbReference>
<dbReference type="HOGENOM" id="CLU_007091_3_2_1"/>
<evidence type="ECO:0000256" key="6">
    <source>
        <dbReference type="ARBA" id="ARBA00023242"/>
    </source>
</evidence>
<reference evidence="8 9" key="1">
    <citation type="journal article" date="2015" name="Mol. Plant Microbe Interact.">
        <title>Genome, transcriptome, and functional analyses of Penicillium expansum provide new insights into secondary metabolism and pathogenicity.</title>
        <authorList>
            <person name="Ballester A.R."/>
            <person name="Marcet-Houben M."/>
            <person name="Levin E."/>
            <person name="Sela N."/>
            <person name="Selma-Lazaro C."/>
            <person name="Carmona L."/>
            <person name="Wisniewski M."/>
            <person name="Droby S."/>
            <person name="Gonzalez-Candelas L."/>
            <person name="Gabaldon T."/>
        </authorList>
    </citation>
    <scope>NUCLEOTIDE SEQUENCE [LARGE SCALE GENOMIC DNA]</scope>
    <source>
        <strain evidence="8 9">MD-8</strain>
    </source>
</reference>
<evidence type="ECO:0000256" key="4">
    <source>
        <dbReference type="ARBA" id="ARBA00023125"/>
    </source>
</evidence>
<evidence type="ECO:0000259" key="7">
    <source>
        <dbReference type="Pfam" id="PF04082"/>
    </source>
</evidence>
<dbReference type="GeneID" id="27680899"/>
<dbReference type="VEuPathDB" id="FungiDB:PEXP_103130"/>
<dbReference type="GO" id="GO:0008270">
    <property type="term" value="F:zinc ion binding"/>
    <property type="evidence" value="ECO:0007669"/>
    <property type="project" value="InterPro"/>
</dbReference>
<evidence type="ECO:0000256" key="3">
    <source>
        <dbReference type="ARBA" id="ARBA00023015"/>
    </source>
</evidence>
<dbReference type="PhylomeDB" id="A0A0A2JZZ7"/>
<dbReference type="InterPro" id="IPR051430">
    <property type="entry name" value="Fungal_TF_Env_Response"/>
</dbReference>
<keyword evidence="2" id="KW-0862">Zinc</keyword>
<keyword evidence="1" id="KW-0479">Metal-binding</keyword>
<evidence type="ECO:0000256" key="5">
    <source>
        <dbReference type="ARBA" id="ARBA00023163"/>
    </source>
</evidence>
<dbReference type="RefSeq" id="XP_016595292.1">
    <property type="nucleotide sequence ID" value="XM_016745479.1"/>
</dbReference>
<sequence length="415" mass="45970">MVHRWVYAAQAWLSGPLEKDRLSVSALQIDCLTILARQLFSIGADLVWTSMGSLVHKAMQINLHRDPKHLSGISVLQAEIRRRLWATIIEMTAQSSLDSAMPASIPESDTEAPSNINDDEIDETTTVVQPHPKGTHTDTSFQVLLLDSLPVRLRILHLLTSLNTKISYLDVLALSSELNNASRAYHSFMKENQSSKITPFHRNLLDYLVRRFMIPLHCHFTNKARTNPLFAFSLKVSLETAMTIMSPELDEGFFELMVNGGGLFREGIWCAMTVIAIELLAQLEAQYINGTLHRNSGYIMFLKRSVNDMISLSSERIRHGETNIKGHMFLSMILAKVGAVQTGTDCELAIAQSAKDSLEFCHGLLLARANSSSLGLPNNAGITSGSSLDDGSEGPDLGYELDLDWDFLLPDAGFP</sequence>
<feature type="domain" description="Xylanolytic transcriptional activator regulatory" evidence="7">
    <location>
        <begin position="8"/>
        <end position="156"/>
    </location>
</feature>
<organism evidence="8 9">
    <name type="scientific">Penicillium expansum</name>
    <name type="common">Blue mold rot fungus</name>
    <dbReference type="NCBI Taxonomy" id="27334"/>
    <lineage>
        <taxon>Eukaryota</taxon>
        <taxon>Fungi</taxon>
        <taxon>Dikarya</taxon>
        <taxon>Ascomycota</taxon>
        <taxon>Pezizomycotina</taxon>
        <taxon>Eurotiomycetes</taxon>
        <taxon>Eurotiomycetidae</taxon>
        <taxon>Eurotiales</taxon>
        <taxon>Aspergillaceae</taxon>
        <taxon>Penicillium</taxon>
    </lineage>
</organism>
<evidence type="ECO:0000256" key="2">
    <source>
        <dbReference type="ARBA" id="ARBA00022833"/>
    </source>
</evidence>
<dbReference type="Proteomes" id="UP000030143">
    <property type="component" value="Unassembled WGS sequence"/>
</dbReference>
<dbReference type="EMBL" id="JQFZ01000262">
    <property type="protein sequence ID" value="KGO52562.1"/>
    <property type="molecule type" value="Genomic_DNA"/>
</dbReference>
<evidence type="ECO:0000313" key="8">
    <source>
        <dbReference type="EMBL" id="KGO52562.1"/>
    </source>
</evidence>
<keyword evidence="4" id="KW-0238">DNA-binding</keyword>
<name>A0A0A2JZZ7_PENEN</name>
<keyword evidence="9" id="KW-1185">Reference proteome</keyword>
<keyword evidence="6" id="KW-0539">Nucleus</keyword>
<dbReference type="GO" id="GO:0000978">
    <property type="term" value="F:RNA polymerase II cis-regulatory region sequence-specific DNA binding"/>
    <property type="evidence" value="ECO:0007669"/>
    <property type="project" value="TreeGrafter"/>
</dbReference>
<dbReference type="PANTHER" id="PTHR31944">
    <property type="entry name" value="HEME-RESPONSIVE ZINC FINGER TRANSCRIPTION FACTOR HAP1"/>
    <property type="match status" value="1"/>
</dbReference>
<keyword evidence="5" id="KW-0804">Transcription</keyword>
<dbReference type="CDD" id="cd12148">
    <property type="entry name" value="fungal_TF_MHR"/>
    <property type="match status" value="1"/>
</dbReference>
<gene>
    <name evidence="8" type="ORF">PEX2_082090</name>
</gene>
<dbReference type="InterPro" id="IPR007219">
    <property type="entry name" value="XnlR_reg_dom"/>
</dbReference>
<protein>
    <recommendedName>
        <fullName evidence="7">Xylanolytic transcriptional activator regulatory domain-containing protein</fullName>
    </recommendedName>
</protein>
<dbReference type="PANTHER" id="PTHR31944:SF129">
    <property type="entry name" value="ASPYRIDONES CLUSTER REGULATOR APDR-RELATED"/>
    <property type="match status" value="1"/>
</dbReference>
<keyword evidence="3" id="KW-0805">Transcription regulation</keyword>
<accession>A0A0A2JZZ7</accession>
<dbReference type="GO" id="GO:0005634">
    <property type="term" value="C:nucleus"/>
    <property type="evidence" value="ECO:0007669"/>
    <property type="project" value="TreeGrafter"/>
</dbReference>
<comment type="caution">
    <text evidence="8">The sequence shown here is derived from an EMBL/GenBank/DDBJ whole genome shotgun (WGS) entry which is preliminary data.</text>
</comment>
<dbReference type="GO" id="GO:0001228">
    <property type="term" value="F:DNA-binding transcription activator activity, RNA polymerase II-specific"/>
    <property type="evidence" value="ECO:0007669"/>
    <property type="project" value="TreeGrafter"/>
</dbReference>
<proteinExistence type="predicted"/>